<reference evidence="1" key="1">
    <citation type="submission" date="2023-03" db="EMBL/GenBank/DDBJ databases">
        <title>Complete genome of Cladonia borealis.</title>
        <authorList>
            <person name="Park H."/>
        </authorList>
    </citation>
    <scope>NUCLEOTIDE SEQUENCE</scope>
    <source>
        <strain evidence="1">ANT050790</strain>
    </source>
</reference>
<comment type="caution">
    <text evidence="1">The sequence shown here is derived from an EMBL/GenBank/DDBJ whole genome shotgun (WGS) entry which is preliminary data.</text>
</comment>
<dbReference type="EMBL" id="JAFEKC020000024">
    <property type="protein sequence ID" value="KAK0507189.1"/>
    <property type="molecule type" value="Genomic_DNA"/>
</dbReference>
<dbReference type="SUPFAM" id="SSF54427">
    <property type="entry name" value="NTF2-like"/>
    <property type="match status" value="1"/>
</dbReference>
<dbReference type="Proteomes" id="UP001166286">
    <property type="component" value="Unassembled WGS sequence"/>
</dbReference>
<dbReference type="InterPro" id="IPR009783">
    <property type="entry name" value="DUF1348"/>
</dbReference>
<keyword evidence="2" id="KW-1185">Reference proteome</keyword>
<gene>
    <name evidence="1" type="ORF">JMJ35_010227</name>
</gene>
<dbReference type="AlphaFoldDB" id="A0AA39QRP2"/>
<dbReference type="PANTHER" id="PTHR31757">
    <property type="entry name" value="SLL0781 PROTEIN"/>
    <property type="match status" value="1"/>
</dbReference>
<sequence length="164" mass="18867">MAHHKPPFTLQTAHEKVKAAQALWNTKDPARVALAYTPTSIWRNRSTFLRGHDEIKAFLTQKWEREQSYRLRKELFATSLTNKIAVQFWYEYQDAHDGLKWKRCYGLEHWTYNAEGKMEKRMMSGNDLVLGPNGDGSGGGEGRGGRWFKDGVDVDDAVLGEMNF</sequence>
<evidence type="ECO:0008006" key="3">
    <source>
        <dbReference type="Google" id="ProtNLM"/>
    </source>
</evidence>
<evidence type="ECO:0000313" key="2">
    <source>
        <dbReference type="Proteomes" id="UP001166286"/>
    </source>
</evidence>
<protein>
    <recommendedName>
        <fullName evidence="3">DUF1348-domain-containing protein</fullName>
    </recommendedName>
</protein>
<dbReference type="Pfam" id="PF07080">
    <property type="entry name" value="DUF1348"/>
    <property type="match status" value="1"/>
</dbReference>
<dbReference type="InterPro" id="IPR032710">
    <property type="entry name" value="NTF2-like_dom_sf"/>
</dbReference>
<name>A0AA39QRP2_9LECA</name>
<organism evidence="1 2">
    <name type="scientific">Cladonia borealis</name>
    <dbReference type="NCBI Taxonomy" id="184061"/>
    <lineage>
        <taxon>Eukaryota</taxon>
        <taxon>Fungi</taxon>
        <taxon>Dikarya</taxon>
        <taxon>Ascomycota</taxon>
        <taxon>Pezizomycotina</taxon>
        <taxon>Lecanoromycetes</taxon>
        <taxon>OSLEUM clade</taxon>
        <taxon>Lecanoromycetidae</taxon>
        <taxon>Lecanorales</taxon>
        <taxon>Lecanorineae</taxon>
        <taxon>Cladoniaceae</taxon>
        <taxon>Cladonia</taxon>
    </lineage>
</organism>
<proteinExistence type="predicted"/>
<accession>A0AA39QRP2</accession>
<dbReference type="Gene3D" id="3.10.450.50">
    <property type="match status" value="1"/>
</dbReference>
<dbReference type="PANTHER" id="PTHR31757:SF0">
    <property type="entry name" value="SLL0781 PROTEIN"/>
    <property type="match status" value="1"/>
</dbReference>
<evidence type="ECO:0000313" key="1">
    <source>
        <dbReference type="EMBL" id="KAK0507189.1"/>
    </source>
</evidence>